<evidence type="ECO:0000313" key="12">
    <source>
        <dbReference type="EMBL" id="PRQ73243.1"/>
    </source>
</evidence>
<dbReference type="PROSITE" id="PS00028">
    <property type="entry name" value="ZINC_FINGER_C2H2_1"/>
    <property type="match status" value="2"/>
</dbReference>
<feature type="compositionally biased region" description="Basic and acidic residues" evidence="8">
    <location>
        <begin position="65"/>
        <end position="75"/>
    </location>
</feature>
<keyword evidence="9" id="KW-0812">Transmembrane</keyword>
<dbReference type="PANTHER" id="PTHR40626:SF11">
    <property type="entry name" value="ZINC FINGER PROTEIN YPR022C"/>
    <property type="match status" value="1"/>
</dbReference>
<evidence type="ECO:0000256" key="5">
    <source>
        <dbReference type="ARBA" id="ARBA00022833"/>
    </source>
</evidence>
<dbReference type="GO" id="GO:0000785">
    <property type="term" value="C:chromatin"/>
    <property type="evidence" value="ECO:0007669"/>
    <property type="project" value="TreeGrafter"/>
</dbReference>
<name>A0A0K3CJ77_RHOTO</name>
<dbReference type="InterPro" id="IPR051059">
    <property type="entry name" value="VerF-like"/>
</dbReference>
<dbReference type="EMBL" id="CWKI01000008">
    <property type="protein sequence ID" value="CTR08550.1"/>
    <property type="molecule type" value="Genomic_DNA"/>
</dbReference>
<evidence type="ECO:0000256" key="4">
    <source>
        <dbReference type="ARBA" id="ARBA00022771"/>
    </source>
</evidence>
<dbReference type="AlphaFoldDB" id="A0A0K3CJ77"/>
<dbReference type="Proteomes" id="UP000199069">
    <property type="component" value="Unassembled WGS sequence"/>
</dbReference>
<dbReference type="Pfam" id="PF04082">
    <property type="entry name" value="Fungal_trans"/>
    <property type="match status" value="1"/>
</dbReference>
<keyword evidence="13" id="KW-1185">Reference proteome</keyword>
<keyword evidence="4 7" id="KW-0863">Zinc-finger</keyword>
<keyword evidence="9" id="KW-1133">Transmembrane helix</keyword>
<dbReference type="Gene3D" id="3.30.160.60">
    <property type="entry name" value="Classic Zinc Finger"/>
    <property type="match status" value="1"/>
</dbReference>
<evidence type="ECO:0000256" key="7">
    <source>
        <dbReference type="PROSITE-ProRule" id="PRU00042"/>
    </source>
</evidence>
<dbReference type="PANTHER" id="PTHR40626">
    <property type="entry name" value="MIP31509P"/>
    <property type="match status" value="1"/>
</dbReference>
<evidence type="ECO:0000256" key="3">
    <source>
        <dbReference type="ARBA" id="ARBA00022737"/>
    </source>
</evidence>
<feature type="domain" description="C2H2-type" evidence="10">
    <location>
        <begin position="41"/>
        <end position="63"/>
    </location>
</feature>
<feature type="region of interest" description="Disordered" evidence="8">
    <location>
        <begin position="65"/>
        <end position="93"/>
    </location>
</feature>
<dbReference type="STRING" id="5286.A0A0K3CJ77"/>
<dbReference type="PROSITE" id="PS50157">
    <property type="entry name" value="ZINC_FINGER_C2H2_2"/>
    <property type="match status" value="2"/>
</dbReference>
<keyword evidence="9" id="KW-0472">Membrane</keyword>
<dbReference type="GO" id="GO:0000978">
    <property type="term" value="F:RNA polymerase II cis-regulatory region sequence-specific DNA binding"/>
    <property type="evidence" value="ECO:0007669"/>
    <property type="project" value="InterPro"/>
</dbReference>
<reference evidence="12 14" key="2">
    <citation type="journal article" date="2018" name="Elife">
        <title>Functional genomics of lipid metabolism in the oleaginous yeast Rhodosporidium toruloides.</title>
        <authorList>
            <person name="Coradetti S.T."/>
            <person name="Pinel D."/>
            <person name="Geiselman G."/>
            <person name="Ito M."/>
            <person name="Mondo S."/>
            <person name="Reilly M.C."/>
            <person name="Cheng Y.F."/>
            <person name="Bauer S."/>
            <person name="Grigoriev I."/>
            <person name="Gladden J.M."/>
            <person name="Simmons B.A."/>
            <person name="Brem R."/>
            <person name="Arkin A.P."/>
            <person name="Skerker J.M."/>
        </authorList>
    </citation>
    <scope>NUCLEOTIDE SEQUENCE [LARGE SCALE GENOMIC DNA]</scope>
    <source>
        <strain evidence="12 14">NBRC 0880</strain>
    </source>
</reference>
<evidence type="ECO:0000256" key="6">
    <source>
        <dbReference type="ARBA" id="ARBA00023242"/>
    </source>
</evidence>
<keyword evidence="6" id="KW-0539">Nucleus</keyword>
<gene>
    <name evidence="11" type="primary">FGENESH: predicted gene_8.266</name>
    <name evidence="12" type="ORF">AAT19DRAFT_15996</name>
    <name evidence="11" type="ORF">BN2166_0044110</name>
</gene>
<keyword evidence="3" id="KW-0677">Repeat</keyword>
<evidence type="ECO:0000256" key="9">
    <source>
        <dbReference type="SAM" id="Phobius"/>
    </source>
</evidence>
<dbReference type="GO" id="GO:0005634">
    <property type="term" value="C:nucleus"/>
    <property type="evidence" value="ECO:0007669"/>
    <property type="project" value="UniProtKB-SubCell"/>
</dbReference>
<accession>A0A0K3CJ77</accession>
<evidence type="ECO:0000256" key="8">
    <source>
        <dbReference type="SAM" id="MobiDB-lite"/>
    </source>
</evidence>
<evidence type="ECO:0000313" key="14">
    <source>
        <dbReference type="Proteomes" id="UP000239560"/>
    </source>
</evidence>
<evidence type="ECO:0000256" key="1">
    <source>
        <dbReference type="ARBA" id="ARBA00004123"/>
    </source>
</evidence>
<dbReference type="EMBL" id="LCTV02000008">
    <property type="protein sequence ID" value="PRQ73243.1"/>
    <property type="molecule type" value="Genomic_DNA"/>
</dbReference>
<dbReference type="OMA" id="MARHEHE"/>
<evidence type="ECO:0000313" key="13">
    <source>
        <dbReference type="Proteomes" id="UP000199069"/>
    </source>
</evidence>
<dbReference type="SUPFAM" id="SSF57667">
    <property type="entry name" value="beta-beta-alpha zinc fingers"/>
    <property type="match status" value="1"/>
</dbReference>
<keyword evidence="2" id="KW-0479">Metal-binding</keyword>
<sequence>MGRSKDADVRHFCAHPGCTKSFSRADHLKRHTANHDPEKRKNCPECGRSFARSDVLFAHLKKHEVAEGGATKERSPSPPEPNGGSGAPVLPDMPGDGGLDDLYGWLLADSGPGWLDPLPDLALNLEGDLTGLPFDWNILSLNAGGPSTSTSNIFLPFSPPTDVTEPLRLSLCTYLLSAQHLVNHPLATCSTFSSALSRYWLSFHPQLPIVHTSTFDPTRSLGLLSAMIVVGLCLQPDANVRTFGQQLFPHVRPMLMLHEASVPPIPLGAFQALTILGQAGQMLLDHNRHDMAYPDSAYEVTIGRLMDVFSWRFYTKMSAQVAQAQTEDERWQAWIESESWRRVAFAVIMRDIELSTIFQHLPTRALSILLVRLALPGDDDRWTAASSSAWRACQATPDIPFPYAVKHALSLSAASSAPPATPPHLNPFARYCVIHGLMSVGWDVKWRGSLRAAAIESVQRNWRGSLRDAYRQLRTDINLTVDLPFLSASERSISLTSLDLLLVAELDLLADLTSILTFAGVDRIAARTVGPEDFSLAGKAVRKWVSTDEGLQAADLAESYLKQRLQPEILERGWTAADGMYGPWAIYIATLVVWIYAALRPAPFTYPNTSSEQANGLFLLRDFPVSYRAEDIPLFLAQIAALLQGQQWGVGHDAAAILRGLRQRKL</sequence>
<reference evidence="11 13" key="1">
    <citation type="submission" date="2015-07" db="EMBL/GenBank/DDBJ databases">
        <authorList>
            <person name="Cajimat M.N.B."/>
            <person name="Milazzo M.L."/>
            <person name="Fulhorst C.F."/>
        </authorList>
    </citation>
    <scope>NUCLEOTIDE SEQUENCE [LARGE SCALE GENOMIC DNA]</scope>
    <source>
        <strain evidence="11">Single colony</strain>
    </source>
</reference>
<dbReference type="Proteomes" id="UP000239560">
    <property type="component" value="Unassembled WGS sequence"/>
</dbReference>
<feature type="transmembrane region" description="Helical" evidence="9">
    <location>
        <begin position="581"/>
        <end position="599"/>
    </location>
</feature>
<dbReference type="GO" id="GO:0006351">
    <property type="term" value="P:DNA-templated transcription"/>
    <property type="evidence" value="ECO:0007669"/>
    <property type="project" value="InterPro"/>
</dbReference>
<comment type="subcellular location">
    <subcellularLocation>
        <location evidence="1">Nucleus</location>
    </subcellularLocation>
</comment>
<dbReference type="OrthoDB" id="1405595at2759"/>
<dbReference type="InterPro" id="IPR013087">
    <property type="entry name" value="Znf_C2H2_type"/>
</dbReference>
<dbReference type="Pfam" id="PF00096">
    <property type="entry name" value="zf-C2H2"/>
    <property type="match status" value="1"/>
</dbReference>
<evidence type="ECO:0000313" key="11">
    <source>
        <dbReference type="EMBL" id="CTR08550.1"/>
    </source>
</evidence>
<organism evidence="11 13">
    <name type="scientific">Rhodotorula toruloides</name>
    <name type="common">Yeast</name>
    <name type="synonym">Rhodosporidium toruloides</name>
    <dbReference type="NCBI Taxonomy" id="5286"/>
    <lineage>
        <taxon>Eukaryota</taxon>
        <taxon>Fungi</taxon>
        <taxon>Dikarya</taxon>
        <taxon>Basidiomycota</taxon>
        <taxon>Pucciniomycotina</taxon>
        <taxon>Microbotryomycetes</taxon>
        <taxon>Sporidiobolales</taxon>
        <taxon>Sporidiobolaceae</taxon>
        <taxon>Rhodotorula</taxon>
    </lineage>
</organism>
<dbReference type="GO" id="GO:0000981">
    <property type="term" value="F:DNA-binding transcription factor activity, RNA polymerase II-specific"/>
    <property type="evidence" value="ECO:0007669"/>
    <property type="project" value="InterPro"/>
</dbReference>
<keyword evidence="5" id="KW-0862">Zinc</keyword>
<proteinExistence type="predicted"/>
<dbReference type="GO" id="GO:0008270">
    <property type="term" value="F:zinc ion binding"/>
    <property type="evidence" value="ECO:0007669"/>
    <property type="project" value="UniProtKB-KW"/>
</dbReference>
<dbReference type="InterPro" id="IPR036236">
    <property type="entry name" value="Znf_C2H2_sf"/>
</dbReference>
<evidence type="ECO:0000259" key="10">
    <source>
        <dbReference type="PROSITE" id="PS50157"/>
    </source>
</evidence>
<dbReference type="InterPro" id="IPR007219">
    <property type="entry name" value="XnlR_reg_dom"/>
</dbReference>
<dbReference type="CDD" id="cd12148">
    <property type="entry name" value="fungal_TF_MHR"/>
    <property type="match status" value="1"/>
</dbReference>
<protein>
    <submittedName>
        <fullName evidence="12">Fungal specific transcription factor domain-domain containing protein</fullName>
    </submittedName>
</protein>
<evidence type="ECO:0000256" key="2">
    <source>
        <dbReference type="ARBA" id="ARBA00022723"/>
    </source>
</evidence>
<dbReference type="SMART" id="SM00355">
    <property type="entry name" value="ZnF_C2H2"/>
    <property type="match status" value="2"/>
</dbReference>
<feature type="domain" description="C2H2-type" evidence="10">
    <location>
        <begin position="11"/>
        <end position="40"/>
    </location>
</feature>